<dbReference type="EMBL" id="KN726407">
    <property type="protein sequence ID" value="KIH68317.1"/>
    <property type="molecule type" value="Genomic_DNA"/>
</dbReference>
<dbReference type="Pfam" id="PF05303">
    <property type="entry name" value="GSKIP_dom"/>
    <property type="match status" value="1"/>
</dbReference>
<dbReference type="InterPro" id="IPR037395">
    <property type="entry name" value="GSKIP"/>
</dbReference>
<dbReference type="SUPFAM" id="SSF103107">
    <property type="entry name" value="Hypothetical protein c14orf129, hspc210"/>
    <property type="match status" value="1"/>
</dbReference>
<gene>
    <name evidence="3" type="ORF">ANCDUO_01342</name>
</gene>
<dbReference type="Gene3D" id="3.30.2280.10">
    <property type="entry name" value="Hypothetical protein (hspc210)"/>
    <property type="match status" value="1"/>
</dbReference>
<name>A0A0C2DZ38_9BILA</name>
<dbReference type="GO" id="GO:0051018">
    <property type="term" value="F:protein kinase A binding"/>
    <property type="evidence" value="ECO:0007669"/>
    <property type="project" value="TreeGrafter"/>
</dbReference>
<dbReference type="GO" id="GO:0019207">
    <property type="term" value="F:kinase regulator activity"/>
    <property type="evidence" value="ECO:0007669"/>
    <property type="project" value="TreeGrafter"/>
</dbReference>
<feature type="domain" description="GSKIP" evidence="2">
    <location>
        <begin position="144"/>
        <end position="248"/>
    </location>
</feature>
<dbReference type="PANTHER" id="PTHR12490">
    <property type="entry name" value="GSK3B-INTERACTING PROTEIN"/>
    <property type="match status" value="1"/>
</dbReference>
<evidence type="ECO:0000256" key="1">
    <source>
        <dbReference type="ARBA" id="ARBA00009571"/>
    </source>
</evidence>
<dbReference type="PANTHER" id="PTHR12490:SF4">
    <property type="entry name" value="GSK3B-INTERACTING PROTEIN"/>
    <property type="match status" value="1"/>
</dbReference>
<dbReference type="AlphaFoldDB" id="A0A0C2DZ38"/>
<dbReference type="OrthoDB" id="5804279at2759"/>
<evidence type="ECO:0000313" key="3">
    <source>
        <dbReference type="EMBL" id="KIH68317.1"/>
    </source>
</evidence>
<evidence type="ECO:0000313" key="4">
    <source>
        <dbReference type="Proteomes" id="UP000054047"/>
    </source>
</evidence>
<reference evidence="3 4" key="1">
    <citation type="submission" date="2013-12" db="EMBL/GenBank/DDBJ databases">
        <title>Draft genome of the parsitic nematode Ancylostoma duodenale.</title>
        <authorList>
            <person name="Mitreva M."/>
        </authorList>
    </citation>
    <scope>NUCLEOTIDE SEQUENCE [LARGE SCALE GENOMIC DNA]</scope>
    <source>
        <strain evidence="3 4">Zhejiang</strain>
    </source>
</reference>
<dbReference type="GO" id="GO:0005737">
    <property type="term" value="C:cytoplasm"/>
    <property type="evidence" value="ECO:0007669"/>
    <property type="project" value="TreeGrafter"/>
</dbReference>
<proteinExistence type="inferred from homology"/>
<dbReference type="GO" id="GO:0060828">
    <property type="term" value="P:regulation of canonical Wnt signaling pathway"/>
    <property type="evidence" value="ECO:0007669"/>
    <property type="project" value="InterPro"/>
</dbReference>
<protein>
    <recommendedName>
        <fullName evidence="2">GSKIP domain-containing protein</fullName>
    </recommendedName>
</protein>
<organism evidence="3 4">
    <name type="scientific">Ancylostoma duodenale</name>
    <dbReference type="NCBI Taxonomy" id="51022"/>
    <lineage>
        <taxon>Eukaryota</taxon>
        <taxon>Metazoa</taxon>
        <taxon>Ecdysozoa</taxon>
        <taxon>Nematoda</taxon>
        <taxon>Chromadorea</taxon>
        <taxon>Rhabditida</taxon>
        <taxon>Rhabditina</taxon>
        <taxon>Rhabditomorpha</taxon>
        <taxon>Strongyloidea</taxon>
        <taxon>Ancylostomatidae</taxon>
        <taxon>Ancylostomatinae</taxon>
        <taxon>Ancylostoma</taxon>
    </lineage>
</organism>
<dbReference type="Proteomes" id="UP000054047">
    <property type="component" value="Unassembled WGS sequence"/>
</dbReference>
<accession>A0A0C2DZ38</accession>
<comment type="similarity">
    <text evidence="1">Belongs to the GSKIP family.</text>
</comment>
<keyword evidence="4" id="KW-1185">Reference proteome</keyword>
<evidence type="ECO:0000259" key="2">
    <source>
        <dbReference type="Pfam" id="PF05303"/>
    </source>
</evidence>
<dbReference type="InterPro" id="IPR023231">
    <property type="entry name" value="GSKIP_dom_sf"/>
</dbReference>
<dbReference type="InterPro" id="IPR007967">
    <property type="entry name" value="GSKIP_dom"/>
</dbReference>
<sequence length="269" mass="29603">MSQSATSSPPPTPSHSPILVKGGYQSPPCICGSVPLASLSANTLADSLGVSPLYKQQDSARWTAAAQVYHSSRAHSPTQEGQFNFPDVPAENLWVNPQQLVTSFIHKNSAIRTPLSLEDIANMNRKRHVQEGGVIRNEAGGPLELEAIAAVHELSHEVQDISVSEMLPRTSDLIFVNVKTQEGQPYTLELTLKGWRIASSHTDCMNGDYTKVDLHTRYFRNARELLSFISPDHATRFNECLANKLSELAATGFMSCIKVQWDPGSIFFQ</sequence>